<dbReference type="Gene3D" id="1.20.200.10">
    <property type="entry name" value="Fumarase/aspartase (Central domain)"/>
    <property type="match status" value="1"/>
</dbReference>
<dbReference type="AlphaFoldDB" id="A0AA35XFM1"/>
<dbReference type="EMBL" id="CASHTH010003768">
    <property type="protein sequence ID" value="CAI8049002.1"/>
    <property type="molecule type" value="Genomic_DNA"/>
</dbReference>
<evidence type="ECO:0000313" key="4">
    <source>
        <dbReference type="Proteomes" id="UP001174909"/>
    </source>
</evidence>
<dbReference type="Gene3D" id="1.10.275.10">
    <property type="entry name" value="Fumarase/aspartase (N-terminal domain)"/>
    <property type="match status" value="1"/>
</dbReference>
<evidence type="ECO:0000256" key="2">
    <source>
        <dbReference type="ARBA" id="ARBA00023239"/>
    </source>
</evidence>
<gene>
    <name evidence="3" type="ORF">GBAR_LOCUS26989</name>
</gene>
<dbReference type="InterPro" id="IPR024083">
    <property type="entry name" value="Fumarase/histidase_N"/>
</dbReference>
<evidence type="ECO:0000313" key="3">
    <source>
        <dbReference type="EMBL" id="CAI8049002.1"/>
    </source>
</evidence>
<reference evidence="3" key="1">
    <citation type="submission" date="2023-03" db="EMBL/GenBank/DDBJ databases">
        <authorList>
            <person name="Steffen K."/>
            <person name="Cardenas P."/>
        </authorList>
    </citation>
    <scope>NUCLEOTIDE SEQUENCE</scope>
</reference>
<dbReference type="InterPro" id="IPR008948">
    <property type="entry name" value="L-Aspartase-like"/>
</dbReference>
<comment type="similarity">
    <text evidence="1">Belongs to the PAL/histidase family.</text>
</comment>
<comment type="caution">
    <text evidence="3">The sequence shown here is derived from an EMBL/GenBank/DDBJ whole genome shotgun (WGS) entry which is preliminary data.</text>
</comment>
<dbReference type="InterPro" id="IPR001106">
    <property type="entry name" value="Aromatic_Lyase"/>
</dbReference>
<accession>A0AA35XFM1</accession>
<name>A0AA35XFM1_GEOBA</name>
<dbReference type="Pfam" id="PF00221">
    <property type="entry name" value="Lyase_aromatic"/>
    <property type="match status" value="2"/>
</dbReference>
<dbReference type="PROSITE" id="PS00488">
    <property type="entry name" value="PAL_HISTIDASE"/>
    <property type="match status" value="1"/>
</dbReference>
<proteinExistence type="inferred from homology"/>
<protein>
    <submittedName>
        <fullName evidence="3">Histidine ammonia-lyase</fullName>
    </submittedName>
</protein>
<dbReference type="GO" id="GO:0016841">
    <property type="term" value="F:ammonia-lyase activity"/>
    <property type="evidence" value="ECO:0007669"/>
    <property type="project" value="InterPro"/>
</dbReference>
<dbReference type="Proteomes" id="UP001174909">
    <property type="component" value="Unassembled WGS sequence"/>
</dbReference>
<dbReference type="SUPFAM" id="SSF48557">
    <property type="entry name" value="L-aspartase-like"/>
    <property type="match status" value="1"/>
</dbReference>
<dbReference type="FunFam" id="1.10.275.10:FF:000005">
    <property type="entry name" value="Histidine ammonia-lyase"/>
    <property type="match status" value="1"/>
</dbReference>
<keyword evidence="2" id="KW-0456">Lyase</keyword>
<dbReference type="InterPro" id="IPR022313">
    <property type="entry name" value="Phe/His_NH3-lyase_AS"/>
</dbReference>
<dbReference type="CDD" id="cd00332">
    <property type="entry name" value="PAL-HAL"/>
    <property type="match status" value="1"/>
</dbReference>
<keyword evidence="4" id="KW-1185">Reference proteome</keyword>
<organism evidence="3 4">
    <name type="scientific">Geodia barretti</name>
    <name type="common">Barrett's horny sponge</name>
    <dbReference type="NCBI Taxonomy" id="519541"/>
    <lineage>
        <taxon>Eukaryota</taxon>
        <taxon>Metazoa</taxon>
        <taxon>Porifera</taxon>
        <taxon>Demospongiae</taxon>
        <taxon>Heteroscleromorpha</taxon>
        <taxon>Tetractinellida</taxon>
        <taxon>Astrophorina</taxon>
        <taxon>Geodiidae</taxon>
        <taxon>Geodia</taxon>
    </lineage>
</organism>
<sequence length="549" mass="59317">MELDGESLSVETLMKIGEGACKVKISEAAISRVKASREVVDDMVASNKVVYGVTTGFGKFEDVVISQQQTGELQENLIRSHAAGVGLPLTPQQTRRMLALRLNVLLKGCSGARLETVRKLEAALNASCLSLVPEKGTVGASGDLAPLSHLALGLMGEGLMWSPSSGWAKAADVLTAHGLSPISLEAKEGLALINGTQLITGLGIEALARAELITKEADVVAALTLEVLQGTTRAFDYDVHAKKPHCGQQMVAGRLRALLHSNIHPSEITANHQNKHRVQDAYTLRCMPQVHGIVTDTLTFVRGILTTEMNSALDNPMVIAERRELISAGNFHGEYPAKVLDYLAIAVHELANISERRQDRMMTPCKRLSFVKYSQCCYVLSYIALSKAENVAGKHVEIPAFVTPGGGLNNGFMIAHCTSAALVSENKVLTHPSSVDSITTSAGQEDHVSMGGFAARKAISVVSNVEQVLAIELLAACQALEFHRPRKTTAPLEEVYKLVRTVVRPWDKDRYMTPDIEAATQLLRGGKVWAAVEPYINHYRAASNEPPPK</sequence>
<dbReference type="PANTHER" id="PTHR10362">
    <property type="entry name" value="HISTIDINE AMMONIA-LYASE"/>
    <property type="match status" value="1"/>
</dbReference>
<evidence type="ECO:0000256" key="1">
    <source>
        <dbReference type="ARBA" id="ARBA00007238"/>
    </source>
</evidence>